<dbReference type="Proteomes" id="UP001596058">
    <property type="component" value="Unassembled WGS sequence"/>
</dbReference>
<proteinExistence type="predicted"/>
<evidence type="ECO:0000313" key="3">
    <source>
        <dbReference type="EMBL" id="MFC5827581.1"/>
    </source>
</evidence>
<sequence length="220" mass="22659">MRRNTAASLNPADLLMTAGTVREMVPLDFPFVPGTDDLAGTVTKIGPGTHGFEVGEEVFGFGAPPSFAAGVGIPAVTSGALAEYATFQAGPYLAKRPSKLSAVIAAALPSTGMTGLAVLDRGRFQPRETVLVIGAPGGIGSVVVPLLARQCTVIASGAEPDRDYLRGLGAAEVIGYRDSDLTQEVRPASPRRRGRGGEPRADGRGGHRGNPDAAPRRTTA</sequence>
<reference evidence="4" key="1">
    <citation type="journal article" date="2019" name="Int. J. Syst. Evol. Microbiol.">
        <title>The Global Catalogue of Microorganisms (GCM) 10K type strain sequencing project: providing services to taxonomists for standard genome sequencing and annotation.</title>
        <authorList>
            <consortium name="The Broad Institute Genomics Platform"/>
            <consortium name="The Broad Institute Genome Sequencing Center for Infectious Disease"/>
            <person name="Wu L."/>
            <person name="Ma J."/>
        </authorList>
    </citation>
    <scope>NUCLEOTIDE SEQUENCE [LARGE SCALE GENOMIC DNA]</scope>
    <source>
        <strain evidence="4">CCUG 53903</strain>
    </source>
</reference>
<dbReference type="SUPFAM" id="SSF51735">
    <property type="entry name" value="NAD(P)-binding Rossmann-fold domains"/>
    <property type="match status" value="1"/>
</dbReference>
<dbReference type="Gene3D" id="3.40.50.720">
    <property type="entry name" value="NAD(P)-binding Rossmann-like Domain"/>
    <property type="match status" value="1"/>
</dbReference>
<keyword evidence="4" id="KW-1185">Reference proteome</keyword>
<dbReference type="PANTHER" id="PTHR44013:SF1">
    <property type="entry name" value="ZINC-TYPE ALCOHOL DEHYDROGENASE-LIKE PROTEIN C16A3.02C"/>
    <property type="match status" value="1"/>
</dbReference>
<feature type="compositionally biased region" description="Basic and acidic residues" evidence="1">
    <location>
        <begin position="195"/>
        <end position="205"/>
    </location>
</feature>
<name>A0ABW1CPD2_9ACTN</name>
<dbReference type="InterPro" id="IPR013154">
    <property type="entry name" value="ADH-like_N"/>
</dbReference>
<organism evidence="3 4">
    <name type="scientific">Nonomuraea insulae</name>
    <dbReference type="NCBI Taxonomy" id="1616787"/>
    <lineage>
        <taxon>Bacteria</taxon>
        <taxon>Bacillati</taxon>
        <taxon>Actinomycetota</taxon>
        <taxon>Actinomycetes</taxon>
        <taxon>Streptosporangiales</taxon>
        <taxon>Streptosporangiaceae</taxon>
        <taxon>Nonomuraea</taxon>
    </lineage>
</organism>
<evidence type="ECO:0000313" key="4">
    <source>
        <dbReference type="Proteomes" id="UP001596058"/>
    </source>
</evidence>
<dbReference type="Pfam" id="PF08240">
    <property type="entry name" value="ADH_N"/>
    <property type="match status" value="1"/>
</dbReference>
<gene>
    <name evidence="3" type="ORF">ACFPZ3_27300</name>
</gene>
<accession>A0ABW1CPD2</accession>
<feature type="region of interest" description="Disordered" evidence="1">
    <location>
        <begin position="179"/>
        <end position="220"/>
    </location>
</feature>
<dbReference type="InterPro" id="IPR011032">
    <property type="entry name" value="GroES-like_sf"/>
</dbReference>
<feature type="domain" description="Alcohol dehydrogenase-like N-terminal" evidence="2">
    <location>
        <begin position="4"/>
        <end position="90"/>
    </location>
</feature>
<dbReference type="RefSeq" id="WP_379517086.1">
    <property type="nucleotide sequence ID" value="NZ_JBHSPA010000031.1"/>
</dbReference>
<dbReference type="PANTHER" id="PTHR44013">
    <property type="entry name" value="ZINC-TYPE ALCOHOL DEHYDROGENASE-LIKE PROTEIN C16A3.02C"/>
    <property type="match status" value="1"/>
</dbReference>
<dbReference type="InterPro" id="IPR036291">
    <property type="entry name" value="NAD(P)-bd_dom_sf"/>
</dbReference>
<protein>
    <submittedName>
        <fullName evidence="3">Alcohol dehydrogenase catalytic domain-containing protein</fullName>
    </submittedName>
</protein>
<dbReference type="Gene3D" id="3.90.180.10">
    <property type="entry name" value="Medium-chain alcohol dehydrogenases, catalytic domain"/>
    <property type="match status" value="1"/>
</dbReference>
<dbReference type="EMBL" id="JBHSPA010000031">
    <property type="protein sequence ID" value="MFC5827581.1"/>
    <property type="molecule type" value="Genomic_DNA"/>
</dbReference>
<evidence type="ECO:0000259" key="2">
    <source>
        <dbReference type="Pfam" id="PF08240"/>
    </source>
</evidence>
<dbReference type="SUPFAM" id="SSF50129">
    <property type="entry name" value="GroES-like"/>
    <property type="match status" value="1"/>
</dbReference>
<evidence type="ECO:0000256" key="1">
    <source>
        <dbReference type="SAM" id="MobiDB-lite"/>
    </source>
</evidence>
<dbReference type="InterPro" id="IPR052733">
    <property type="entry name" value="Chloroplast_QOR"/>
</dbReference>
<comment type="caution">
    <text evidence="3">The sequence shown here is derived from an EMBL/GenBank/DDBJ whole genome shotgun (WGS) entry which is preliminary data.</text>
</comment>